<comment type="similarity">
    <text evidence="3">Belongs to the COX16 family.</text>
</comment>
<keyword evidence="10" id="KW-0472">Membrane</keyword>
<protein>
    <recommendedName>
        <fullName evidence="4">Cytochrome c oxidase assembly protein COX16, mitochondrial</fullName>
    </recommendedName>
    <alternativeName>
        <fullName evidence="5">Cytochrome c oxidase assembly protein cox16, mitochondrial</fullName>
    </alternativeName>
</protein>
<evidence type="ECO:0000256" key="4">
    <source>
        <dbReference type="ARBA" id="ARBA00015368"/>
    </source>
</evidence>
<keyword evidence="13" id="KW-1185">Reference proteome</keyword>
<dbReference type="GO" id="GO:0005743">
    <property type="term" value="C:mitochondrial inner membrane"/>
    <property type="evidence" value="ECO:0007669"/>
    <property type="project" value="UniProtKB-SubCell"/>
</dbReference>
<evidence type="ECO:0000256" key="3">
    <source>
        <dbReference type="ARBA" id="ARBA00008370"/>
    </source>
</evidence>
<feature type="region of interest" description="Disordered" evidence="11">
    <location>
        <begin position="164"/>
        <end position="226"/>
    </location>
</feature>
<dbReference type="eggNOG" id="ENOG502S9GT">
    <property type="taxonomic scope" value="Eukaryota"/>
</dbReference>
<proteinExistence type="inferred from homology"/>
<keyword evidence="9" id="KW-0496">Mitochondrion</keyword>
<evidence type="ECO:0000256" key="11">
    <source>
        <dbReference type="SAM" id="MobiDB-lite"/>
    </source>
</evidence>
<keyword evidence="7" id="KW-0999">Mitochondrion inner membrane</keyword>
<evidence type="ECO:0000256" key="10">
    <source>
        <dbReference type="ARBA" id="ARBA00023136"/>
    </source>
</evidence>
<dbReference type="STRING" id="1220162.K1WQT8"/>
<evidence type="ECO:0000313" key="13">
    <source>
        <dbReference type="Proteomes" id="UP000006757"/>
    </source>
</evidence>
<evidence type="ECO:0000256" key="2">
    <source>
        <dbReference type="ARBA" id="ARBA00004434"/>
    </source>
</evidence>
<sequence>MAFSSKSTNPNPLLRMVRQRPFALFGLPFLGLVVFSSFALSTFTQTRYDLNDSKTKSVSKEEELGMNKDRKKVDIREEYYVSVLTDNGDWVWAALRPNTRDAHLPIFSLVPRPWTRSRERRLSKAAVRTRKNLCRRSWGSLVQKLTSQRLNAIPSSLQSASDAALDAAKSEHAEKKRKKFSMAPTSNDDYEPIRVPRPAGVSEWGGVGGASPDAPVKGQRETDRWV</sequence>
<evidence type="ECO:0000256" key="9">
    <source>
        <dbReference type="ARBA" id="ARBA00023128"/>
    </source>
</evidence>
<evidence type="ECO:0000256" key="7">
    <source>
        <dbReference type="ARBA" id="ARBA00022792"/>
    </source>
</evidence>
<gene>
    <name evidence="12" type="ORF">A1Q2_02301</name>
</gene>
<dbReference type="Proteomes" id="UP000006757">
    <property type="component" value="Unassembled WGS sequence"/>
</dbReference>
<dbReference type="OrthoDB" id="5516033at2759"/>
<dbReference type="GO" id="GO:0033617">
    <property type="term" value="P:mitochondrial respiratory chain complex IV assembly"/>
    <property type="evidence" value="ECO:0007669"/>
    <property type="project" value="TreeGrafter"/>
</dbReference>
<evidence type="ECO:0000256" key="6">
    <source>
        <dbReference type="ARBA" id="ARBA00022692"/>
    </source>
</evidence>
<dbReference type="InParanoid" id="K1WQT8"/>
<reference evidence="12 13" key="1">
    <citation type="journal article" date="2012" name="Eukaryot. Cell">
        <title>Genome sequence of the Trichosporon asahii environmental strain CBS 8904.</title>
        <authorList>
            <person name="Yang R.Y."/>
            <person name="Li H.T."/>
            <person name="Zhu H."/>
            <person name="Zhou G.P."/>
            <person name="Wang M."/>
            <person name="Wang L."/>
        </authorList>
    </citation>
    <scope>NUCLEOTIDE SEQUENCE [LARGE SCALE GENOMIC DNA]</scope>
    <source>
        <strain evidence="12 13">CBS 8904</strain>
    </source>
</reference>
<dbReference type="PANTHER" id="PTHR17130:SF14">
    <property type="entry name" value="CYTOCHROME C OXIDASE ASSEMBLY PROTEIN COX16 HOMOLOG, MITOCHONDRIAL"/>
    <property type="match status" value="1"/>
</dbReference>
<dbReference type="AlphaFoldDB" id="K1WQT8"/>
<dbReference type="EMBL" id="AMBO01000252">
    <property type="protein sequence ID" value="EKD03414.1"/>
    <property type="molecule type" value="Genomic_DNA"/>
</dbReference>
<accession>K1WQT8</accession>
<evidence type="ECO:0000256" key="1">
    <source>
        <dbReference type="ARBA" id="ARBA00002490"/>
    </source>
</evidence>
<evidence type="ECO:0000256" key="8">
    <source>
        <dbReference type="ARBA" id="ARBA00022989"/>
    </source>
</evidence>
<dbReference type="HOGENOM" id="CLU_1225535_0_0_1"/>
<comment type="caution">
    <text evidence="12">The sequence shown here is derived from an EMBL/GenBank/DDBJ whole genome shotgun (WGS) entry which is preliminary data.</text>
</comment>
<organism evidence="12 13">
    <name type="scientific">Trichosporon asahii var. asahii (strain CBS 8904)</name>
    <name type="common">Yeast</name>
    <dbReference type="NCBI Taxonomy" id="1220162"/>
    <lineage>
        <taxon>Eukaryota</taxon>
        <taxon>Fungi</taxon>
        <taxon>Dikarya</taxon>
        <taxon>Basidiomycota</taxon>
        <taxon>Agaricomycotina</taxon>
        <taxon>Tremellomycetes</taxon>
        <taxon>Trichosporonales</taxon>
        <taxon>Trichosporonaceae</taxon>
        <taxon>Trichosporon</taxon>
    </lineage>
</organism>
<dbReference type="InterPro" id="IPR020164">
    <property type="entry name" value="Cyt_c_Oxase_assmbl_COX16"/>
</dbReference>
<dbReference type="PANTHER" id="PTHR17130">
    <property type="entry name" value="MITOCHONDRIAL OUTER MEMBRANE PROTEIN 25"/>
    <property type="match status" value="1"/>
</dbReference>
<keyword evidence="6" id="KW-0812">Transmembrane</keyword>
<keyword evidence="8" id="KW-1133">Transmembrane helix</keyword>
<comment type="subcellular location">
    <subcellularLocation>
        <location evidence="2">Mitochondrion inner membrane</location>
        <topology evidence="2">Single-pass membrane protein</topology>
    </subcellularLocation>
</comment>
<dbReference type="Pfam" id="PF14138">
    <property type="entry name" value="COX16"/>
    <property type="match status" value="1"/>
</dbReference>
<name>K1WQT8_TRIAC</name>
<evidence type="ECO:0000256" key="5">
    <source>
        <dbReference type="ARBA" id="ARBA00019222"/>
    </source>
</evidence>
<comment type="function">
    <text evidence="1">Required for the assembly of the mitochondrial respiratory chain complex IV (CIV), also known as cytochrome c oxidase. May participate in merging the COX1 and COX2 assembly lines.</text>
</comment>
<evidence type="ECO:0000313" key="12">
    <source>
        <dbReference type="EMBL" id="EKD03414.1"/>
    </source>
</evidence>